<name>A0A543B2A5_9ACTN</name>
<dbReference type="InParanoid" id="A0A543B2A5"/>
<dbReference type="Gene3D" id="2.30.110.10">
    <property type="entry name" value="Electron Transport, Fmn-binding Protein, Chain A"/>
    <property type="match status" value="1"/>
</dbReference>
<evidence type="ECO:0000313" key="2">
    <source>
        <dbReference type="EMBL" id="TQL78962.1"/>
    </source>
</evidence>
<feature type="region of interest" description="Disordered" evidence="1">
    <location>
        <begin position="13"/>
        <end position="33"/>
    </location>
</feature>
<comment type="caution">
    <text evidence="2">The sequence shown here is derived from an EMBL/GenBank/DDBJ whole genome shotgun (WGS) entry which is preliminary data.</text>
</comment>
<dbReference type="AlphaFoldDB" id="A0A543B2A5"/>
<evidence type="ECO:0000256" key="1">
    <source>
        <dbReference type="SAM" id="MobiDB-lite"/>
    </source>
</evidence>
<dbReference type="Proteomes" id="UP000317043">
    <property type="component" value="Unassembled WGS sequence"/>
</dbReference>
<evidence type="ECO:0000313" key="3">
    <source>
        <dbReference type="Proteomes" id="UP000317043"/>
    </source>
</evidence>
<keyword evidence="3" id="KW-1185">Reference proteome</keyword>
<evidence type="ECO:0008006" key="4">
    <source>
        <dbReference type="Google" id="ProtNLM"/>
    </source>
</evidence>
<gene>
    <name evidence="2" type="ORF">FB566_4560</name>
</gene>
<dbReference type="RefSeq" id="WP_142043914.1">
    <property type="nucleotide sequence ID" value="NZ_JBHTGS010000002.1"/>
</dbReference>
<sequence>MPVDPAEIVRTLASGHRPAHPHLPGTPATTSIPTIATDDGSPVILLADDSDIAATLRTDASLALRFDDRPPVPEAPWLGSGWVCGWAEPVDVDRQSELARMFAAEHPVTDLLGLGDGHRLWHLSVAEVCLEDDSGLIEIDVEHYRETEPDTWHRIEASLLMDLTVHHPEVLDALLHRIRHHHPAARRLNPLRMDRHGTILDVYCDDEVKRFLIHHRPGVTRPDQILHSLAGCRCQH</sequence>
<dbReference type="InterPro" id="IPR012349">
    <property type="entry name" value="Split_barrel_FMN-bd"/>
</dbReference>
<protein>
    <recommendedName>
        <fullName evidence="4">DUF2470 domain-containing protein</fullName>
    </recommendedName>
</protein>
<accession>A0A543B2A5</accession>
<dbReference type="SUPFAM" id="SSF50475">
    <property type="entry name" value="FMN-binding split barrel"/>
    <property type="match status" value="1"/>
</dbReference>
<dbReference type="EMBL" id="VFOW01000001">
    <property type="protein sequence ID" value="TQL78962.1"/>
    <property type="molecule type" value="Genomic_DNA"/>
</dbReference>
<dbReference type="OrthoDB" id="5187098at2"/>
<reference evidence="2 3" key="1">
    <citation type="submission" date="2019-06" db="EMBL/GenBank/DDBJ databases">
        <title>Sequencing the genomes of 1000 actinobacteria strains.</title>
        <authorList>
            <person name="Klenk H.-P."/>
        </authorList>
    </citation>
    <scope>NUCLEOTIDE SEQUENCE [LARGE SCALE GENOMIC DNA]</scope>
    <source>
        <strain evidence="2 3">DSM 45928</strain>
    </source>
</reference>
<organism evidence="2 3">
    <name type="scientific">Stackebrandtia endophytica</name>
    <dbReference type="NCBI Taxonomy" id="1496996"/>
    <lineage>
        <taxon>Bacteria</taxon>
        <taxon>Bacillati</taxon>
        <taxon>Actinomycetota</taxon>
        <taxon>Actinomycetes</taxon>
        <taxon>Glycomycetales</taxon>
        <taxon>Glycomycetaceae</taxon>
        <taxon>Stackebrandtia</taxon>
    </lineage>
</organism>
<proteinExistence type="predicted"/>